<organism evidence="2 3">
    <name type="scientific">Stentor coeruleus</name>
    <dbReference type="NCBI Taxonomy" id="5963"/>
    <lineage>
        <taxon>Eukaryota</taxon>
        <taxon>Sar</taxon>
        <taxon>Alveolata</taxon>
        <taxon>Ciliophora</taxon>
        <taxon>Postciliodesmatophora</taxon>
        <taxon>Heterotrichea</taxon>
        <taxon>Heterotrichida</taxon>
        <taxon>Stentoridae</taxon>
        <taxon>Stentor</taxon>
    </lineage>
</organism>
<keyword evidence="3" id="KW-1185">Reference proteome</keyword>
<feature type="coiled-coil region" evidence="1">
    <location>
        <begin position="127"/>
        <end position="224"/>
    </location>
</feature>
<dbReference type="Proteomes" id="UP000187209">
    <property type="component" value="Unassembled WGS sequence"/>
</dbReference>
<keyword evidence="1" id="KW-0175">Coiled coil</keyword>
<comment type="caution">
    <text evidence="2">The sequence shown here is derived from an EMBL/GenBank/DDBJ whole genome shotgun (WGS) entry which is preliminary data.</text>
</comment>
<dbReference type="EMBL" id="MPUH01000021">
    <property type="protein sequence ID" value="OMJ94757.1"/>
    <property type="molecule type" value="Genomic_DNA"/>
</dbReference>
<dbReference type="AlphaFoldDB" id="A0A1R2D0G3"/>
<proteinExistence type="predicted"/>
<sequence>MDLNCVRRITLKAADLEAEPVTEEEMEILRKKLENIRKNQRDIKPPDYTKYSKEKVIQILNEQEKDHRKVEAFYRTQIDELEAELCDARELIISLIDERNEVDLELVQVRKQRQDFRTQVQCFEVEINKKNLDKEELSHNLELAEKQIHRLTQQIEEEQQKIEMLNTQTSSLQESLQQEKQISSELTQKLIISNSELEMLNKLIEDMQKEHNELRKHRDFAENLTDKTLKDAITKLSMIILAKDKSYTLTPEQKYLIKQLFGENYSKIIETAEKKYDELNAECKKVRQECANMAALADLWLNEFLNLCSWVEKENQCLNEGDYDQIVDDFAIKIPEVQEKFKEAQKTCNAPEASLALAARLSVKDREQSIFTGRPLYGSSIKTDEYEKLQKKLLDQKKELSELRNKLHDAYLQESQMRDEITELNNNILSLKKNSPKVELMRFLQCQASIVEDLIIEQVDDQ</sequence>
<protein>
    <submittedName>
        <fullName evidence="2">Uncharacterized protein</fullName>
    </submittedName>
</protein>
<feature type="coiled-coil region" evidence="1">
    <location>
        <begin position="383"/>
        <end position="434"/>
    </location>
</feature>
<name>A0A1R2D0G3_9CILI</name>
<feature type="coiled-coil region" evidence="1">
    <location>
        <begin position="262"/>
        <end position="296"/>
    </location>
</feature>
<accession>A0A1R2D0G3</accession>
<evidence type="ECO:0000256" key="1">
    <source>
        <dbReference type="SAM" id="Coils"/>
    </source>
</evidence>
<dbReference type="OrthoDB" id="321130at2759"/>
<reference evidence="2 3" key="1">
    <citation type="submission" date="2016-11" db="EMBL/GenBank/DDBJ databases">
        <title>The macronuclear genome of Stentor coeruleus: a giant cell with tiny introns.</title>
        <authorList>
            <person name="Slabodnick M."/>
            <person name="Ruby J.G."/>
            <person name="Reiff S.B."/>
            <person name="Swart E.C."/>
            <person name="Gosai S."/>
            <person name="Prabakaran S."/>
            <person name="Witkowska E."/>
            <person name="Larue G.E."/>
            <person name="Fisher S."/>
            <person name="Freeman R.M."/>
            <person name="Gunawardena J."/>
            <person name="Chu W."/>
            <person name="Stover N.A."/>
            <person name="Gregory B.D."/>
            <person name="Nowacki M."/>
            <person name="Derisi J."/>
            <person name="Roy S.W."/>
            <person name="Marshall W.F."/>
            <person name="Sood P."/>
        </authorList>
    </citation>
    <scope>NUCLEOTIDE SEQUENCE [LARGE SCALE GENOMIC DNA]</scope>
    <source>
        <strain evidence="2">WM001</strain>
    </source>
</reference>
<evidence type="ECO:0000313" key="3">
    <source>
        <dbReference type="Proteomes" id="UP000187209"/>
    </source>
</evidence>
<evidence type="ECO:0000313" key="2">
    <source>
        <dbReference type="EMBL" id="OMJ94757.1"/>
    </source>
</evidence>
<gene>
    <name evidence="2" type="ORF">SteCoe_1936</name>
</gene>